<comment type="caution">
    <text evidence="8">The sequence shown here is derived from an EMBL/GenBank/DDBJ whole genome shotgun (WGS) entry which is preliminary data.</text>
</comment>
<dbReference type="InterPro" id="IPR029060">
    <property type="entry name" value="PIN-like_dom_sf"/>
</dbReference>
<accession>A0A2A6RPX8</accession>
<gene>
    <name evidence="8" type="ORF">CJ255_00350</name>
</gene>
<dbReference type="GO" id="GO:0046872">
    <property type="term" value="F:metal ion binding"/>
    <property type="evidence" value="ECO:0007669"/>
    <property type="project" value="UniProtKB-KW"/>
</dbReference>
<keyword evidence="9" id="KW-1185">Reference proteome</keyword>
<dbReference type="Proteomes" id="UP000220527">
    <property type="component" value="Unassembled WGS sequence"/>
</dbReference>
<evidence type="ECO:0000256" key="7">
    <source>
        <dbReference type="ARBA" id="ARBA00038093"/>
    </source>
</evidence>
<evidence type="ECO:0000256" key="3">
    <source>
        <dbReference type="ARBA" id="ARBA00022722"/>
    </source>
</evidence>
<dbReference type="SUPFAM" id="SSF88723">
    <property type="entry name" value="PIN domain-like"/>
    <property type="match status" value="1"/>
</dbReference>
<evidence type="ECO:0000256" key="5">
    <source>
        <dbReference type="ARBA" id="ARBA00022801"/>
    </source>
</evidence>
<dbReference type="OrthoDB" id="9796690at2"/>
<keyword evidence="4" id="KW-0479">Metal-binding</keyword>
<dbReference type="GO" id="GO:0004518">
    <property type="term" value="F:nuclease activity"/>
    <property type="evidence" value="ECO:0007669"/>
    <property type="project" value="UniProtKB-KW"/>
</dbReference>
<organism evidence="8 9">
    <name type="scientific">Candidatus Viridilinea mediisalina</name>
    <dbReference type="NCBI Taxonomy" id="2024553"/>
    <lineage>
        <taxon>Bacteria</taxon>
        <taxon>Bacillati</taxon>
        <taxon>Chloroflexota</taxon>
        <taxon>Chloroflexia</taxon>
        <taxon>Chloroflexales</taxon>
        <taxon>Chloroflexineae</taxon>
        <taxon>Oscillochloridaceae</taxon>
        <taxon>Candidatus Viridilinea</taxon>
    </lineage>
</organism>
<dbReference type="GO" id="GO:0016787">
    <property type="term" value="F:hydrolase activity"/>
    <property type="evidence" value="ECO:0007669"/>
    <property type="project" value="UniProtKB-KW"/>
</dbReference>
<evidence type="ECO:0000313" key="8">
    <source>
        <dbReference type="EMBL" id="PDW05077.1"/>
    </source>
</evidence>
<dbReference type="PANTHER" id="PTHR33653:SF1">
    <property type="entry name" value="RIBONUCLEASE VAPC2"/>
    <property type="match status" value="1"/>
</dbReference>
<evidence type="ECO:0000256" key="4">
    <source>
        <dbReference type="ARBA" id="ARBA00022723"/>
    </source>
</evidence>
<evidence type="ECO:0000256" key="1">
    <source>
        <dbReference type="ARBA" id="ARBA00001946"/>
    </source>
</evidence>
<keyword evidence="3" id="KW-0540">Nuclease</keyword>
<protein>
    <submittedName>
        <fullName evidence="8">PIN domain-containing protein</fullName>
    </submittedName>
</protein>
<keyword evidence="2" id="KW-1277">Toxin-antitoxin system</keyword>
<keyword evidence="6" id="KW-0460">Magnesium</keyword>
<dbReference type="CDD" id="cd09881">
    <property type="entry name" value="PIN_VapC4-5_FitB-like"/>
    <property type="match status" value="1"/>
</dbReference>
<dbReference type="EMBL" id="NQWI01000001">
    <property type="protein sequence ID" value="PDW05077.1"/>
    <property type="molecule type" value="Genomic_DNA"/>
</dbReference>
<evidence type="ECO:0000256" key="2">
    <source>
        <dbReference type="ARBA" id="ARBA00022649"/>
    </source>
</evidence>
<dbReference type="Gene3D" id="3.40.50.1010">
    <property type="entry name" value="5'-nuclease"/>
    <property type="match status" value="1"/>
</dbReference>
<evidence type="ECO:0000313" key="9">
    <source>
        <dbReference type="Proteomes" id="UP000220527"/>
    </source>
</evidence>
<dbReference type="PANTHER" id="PTHR33653">
    <property type="entry name" value="RIBONUCLEASE VAPC2"/>
    <property type="match status" value="1"/>
</dbReference>
<comment type="similarity">
    <text evidence="7">Belongs to the PINc/VapC protein family.</text>
</comment>
<sequence>MYLLDTDHLSVLERGGAESQRLRRRLQAVSPDEVAATVVSYEEQTRGWLGFLSKARSRDEHVTAYAYLQRHLQVFCAILLVAFDQTAAMIFQRLQQQRIRIGTMDLRIASIALAHDATVLSRNSADFQQVPGLRVEDWTM</sequence>
<proteinExistence type="inferred from homology"/>
<dbReference type="RefSeq" id="WP_097642097.1">
    <property type="nucleotide sequence ID" value="NZ_NQWI01000001.1"/>
</dbReference>
<name>A0A2A6RPX8_9CHLR</name>
<reference evidence="9" key="1">
    <citation type="submission" date="2017-08" db="EMBL/GenBank/DDBJ databases">
        <authorList>
            <person name="Grouzdev D.S."/>
            <person name="Gaisin V.A."/>
            <person name="Rysina M.S."/>
            <person name="Gorlenko V.M."/>
        </authorList>
    </citation>
    <scope>NUCLEOTIDE SEQUENCE [LARGE SCALE GENOMIC DNA]</scope>
    <source>
        <strain evidence="9">Kir15-3F</strain>
    </source>
</reference>
<keyword evidence="5" id="KW-0378">Hydrolase</keyword>
<dbReference type="InterPro" id="IPR050556">
    <property type="entry name" value="Type_II_TA_system_RNase"/>
</dbReference>
<dbReference type="AlphaFoldDB" id="A0A2A6RPX8"/>
<evidence type="ECO:0000256" key="6">
    <source>
        <dbReference type="ARBA" id="ARBA00022842"/>
    </source>
</evidence>
<comment type="cofactor">
    <cofactor evidence="1">
        <name>Mg(2+)</name>
        <dbReference type="ChEBI" id="CHEBI:18420"/>
    </cofactor>
</comment>